<comment type="caution">
    <text evidence="5">The sequence shown here is derived from an EMBL/GenBank/DDBJ whole genome shotgun (WGS) entry which is preliminary data.</text>
</comment>
<dbReference type="Proteomes" id="UP001499951">
    <property type="component" value="Unassembled WGS sequence"/>
</dbReference>
<evidence type="ECO:0000313" key="5">
    <source>
        <dbReference type="EMBL" id="GAA0572614.1"/>
    </source>
</evidence>
<evidence type="ECO:0000256" key="3">
    <source>
        <dbReference type="RuleBase" id="RU003694"/>
    </source>
</evidence>
<reference evidence="6" key="1">
    <citation type="journal article" date="2019" name="Int. J. Syst. Evol. Microbiol.">
        <title>The Global Catalogue of Microorganisms (GCM) 10K type strain sequencing project: providing services to taxonomists for standard genome sequencing and annotation.</title>
        <authorList>
            <consortium name="The Broad Institute Genomics Platform"/>
            <consortium name="The Broad Institute Genome Sequencing Center for Infectious Disease"/>
            <person name="Wu L."/>
            <person name="Ma J."/>
        </authorList>
    </citation>
    <scope>NUCLEOTIDE SEQUENCE [LARGE SCALE GENOMIC DNA]</scope>
    <source>
        <strain evidence="6">JCM 15089</strain>
    </source>
</reference>
<name>A0ABP3PUL3_9PROT</name>
<protein>
    <submittedName>
        <fullName evidence="5">Beta-ketoacyl-ACP synthase</fullName>
    </submittedName>
</protein>
<dbReference type="EMBL" id="BAAADD010000005">
    <property type="protein sequence ID" value="GAA0572614.1"/>
    <property type="molecule type" value="Genomic_DNA"/>
</dbReference>
<evidence type="ECO:0000259" key="4">
    <source>
        <dbReference type="PROSITE" id="PS52004"/>
    </source>
</evidence>
<accession>A0ABP3PUL3</accession>
<dbReference type="PROSITE" id="PS52004">
    <property type="entry name" value="KS3_2"/>
    <property type="match status" value="1"/>
</dbReference>
<dbReference type="InterPro" id="IPR020841">
    <property type="entry name" value="PKS_Beta-ketoAc_synthase_dom"/>
</dbReference>
<dbReference type="PANTHER" id="PTHR11712:SF320">
    <property type="entry name" value="BETA-KETOACYL SYNTHASE"/>
    <property type="match status" value="1"/>
</dbReference>
<dbReference type="InterPro" id="IPR018201">
    <property type="entry name" value="Ketoacyl_synth_AS"/>
</dbReference>
<feature type="domain" description="Ketosynthase family 3 (KS3)" evidence="4">
    <location>
        <begin position="1"/>
        <end position="384"/>
    </location>
</feature>
<dbReference type="Gene3D" id="3.40.47.10">
    <property type="match status" value="1"/>
</dbReference>
<dbReference type="PANTHER" id="PTHR11712">
    <property type="entry name" value="POLYKETIDE SYNTHASE-RELATED"/>
    <property type="match status" value="1"/>
</dbReference>
<dbReference type="Pfam" id="PF02801">
    <property type="entry name" value="Ketoacyl-synt_C"/>
    <property type="match status" value="1"/>
</dbReference>
<dbReference type="InterPro" id="IPR014030">
    <property type="entry name" value="Ketoacyl_synth_N"/>
</dbReference>
<organism evidence="5 6">
    <name type="scientific">Rhizomicrobium electricum</name>
    <dbReference type="NCBI Taxonomy" id="480070"/>
    <lineage>
        <taxon>Bacteria</taxon>
        <taxon>Pseudomonadati</taxon>
        <taxon>Pseudomonadota</taxon>
        <taxon>Alphaproteobacteria</taxon>
        <taxon>Micropepsales</taxon>
        <taxon>Micropepsaceae</taxon>
        <taxon>Rhizomicrobium</taxon>
    </lineage>
</organism>
<dbReference type="CDD" id="cd00834">
    <property type="entry name" value="KAS_I_II"/>
    <property type="match status" value="1"/>
</dbReference>
<gene>
    <name evidence="5" type="ORF">GCM10008942_21670</name>
</gene>
<evidence type="ECO:0000256" key="2">
    <source>
        <dbReference type="ARBA" id="ARBA00022679"/>
    </source>
</evidence>
<dbReference type="SUPFAM" id="SSF53901">
    <property type="entry name" value="Thiolase-like"/>
    <property type="match status" value="2"/>
</dbReference>
<evidence type="ECO:0000313" key="6">
    <source>
        <dbReference type="Proteomes" id="UP001499951"/>
    </source>
</evidence>
<dbReference type="InterPro" id="IPR014031">
    <property type="entry name" value="Ketoacyl_synth_C"/>
</dbReference>
<dbReference type="Pfam" id="PF00109">
    <property type="entry name" value="ketoacyl-synt"/>
    <property type="match status" value="1"/>
</dbReference>
<evidence type="ECO:0000256" key="1">
    <source>
        <dbReference type="ARBA" id="ARBA00008467"/>
    </source>
</evidence>
<comment type="similarity">
    <text evidence="1 3">Belongs to the thiolase-like superfamily. Beta-ketoacyl-ACP synthases family.</text>
</comment>
<sequence>MQTMAQAIYIHDFAVLCALGSDTETVRRNLLAPAPPRVSGTWTLTDGRTAPVGAVTIAAQPNDPDSRCNAMADRCLAGIDPALWNVADKSRLAVVMGTSSCGLLENGAAFQRRLADGAWPPSFRLAIQEFGNVAAHIANRVGATGPTYGISTACTSGAKALASGARLIQSGMADVVIAGGFDALCDLTLNGFSSLEALADGVSNPFSVNRRGINLGEGGALFVLSAEPSPIRLAGWGESADAYHISAPDPEGNGAEAAMREALVRAGLKPENIGYLNLHGTGTKLNDLMEARAVNRVFGDMLPCSTTKPLTGHMLGAAGAGEAAFTIMALQAGRLPGNAWDGERDPEMPPIRLVKPEGEATDGRAAMSCSYAFGGNNIALILEVAR</sequence>
<proteinExistence type="inferred from homology"/>
<dbReference type="PROSITE" id="PS00606">
    <property type="entry name" value="KS3_1"/>
    <property type="match status" value="1"/>
</dbReference>
<dbReference type="InterPro" id="IPR016039">
    <property type="entry name" value="Thiolase-like"/>
</dbReference>
<dbReference type="NCBIfam" id="NF006618">
    <property type="entry name" value="PRK09185.1"/>
    <property type="match status" value="1"/>
</dbReference>
<keyword evidence="2 3" id="KW-0808">Transferase</keyword>
<dbReference type="InterPro" id="IPR000794">
    <property type="entry name" value="Beta-ketoacyl_synthase"/>
</dbReference>
<dbReference type="SMART" id="SM00825">
    <property type="entry name" value="PKS_KS"/>
    <property type="match status" value="1"/>
</dbReference>
<keyword evidence="6" id="KW-1185">Reference proteome</keyword>